<dbReference type="InterPro" id="IPR036188">
    <property type="entry name" value="FAD/NAD-bd_sf"/>
</dbReference>
<comment type="similarity">
    <text evidence="1">Belongs to the DadA oxidoreductase family.</text>
</comment>
<accession>A0A4U0QRC7</accession>
<evidence type="ECO:0000256" key="1">
    <source>
        <dbReference type="ARBA" id="ARBA00009410"/>
    </source>
</evidence>
<feature type="domain" description="FAD dependent oxidoreductase" evidence="3">
    <location>
        <begin position="19"/>
        <end position="410"/>
    </location>
</feature>
<organism evidence="4 5">
    <name type="scientific">Paracoccus hibiscisoli</name>
    <dbReference type="NCBI Taxonomy" id="2023261"/>
    <lineage>
        <taxon>Bacteria</taxon>
        <taxon>Pseudomonadati</taxon>
        <taxon>Pseudomonadota</taxon>
        <taxon>Alphaproteobacteria</taxon>
        <taxon>Rhodobacterales</taxon>
        <taxon>Paracoccaceae</taxon>
        <taxon>Paracoccus</taxon>
    </lineage>
</organism>
<dbReference type="GO" id="GO:0005886">
    <property type="term" value="C:plasma membrane"/>
    <property type="evidence" value="ECO:0007669"/>
    <property type="project" value="TreeGrafter"/>
</dbReference>
<dbReference type="OrthoDB" id="9787190at2"/>
<evidence type="ECO:0000313" key="5">
    <source>
        <dbReference type="Proteomes" id="UP000306223"/>
    </source>
</evidence>
<comment type="caution">
    <text evidence="4">The sequence shown here is derived from an EMBL/GenBank/DDBJ whole genome shotgun (WGS) entry which is preliminary data.</text>
</comment>
<name>A0A4U0QRC7_9RHOB</name>
<dbReference type="Proteomes" id="UP000306223">
    <property type="component" value="Unassembled WGS sequence"/>
</dbReference>
<dbReference type="Gene3D" id="3.50.50.60">
    <property type="entry name" value="FAD/NAD(P)-binding domain"/>
    <property type="match status" value="2"/>
</dbReference>
<proteinExistence type="inferred from homology"/>
<dbReference type="EMBL" id="SUNH01000011">
    <property type="protein sequence ID" value="TJZ84551.1"/>
    <property type="molecule type" value="Genomic_DNA"/>
</dbReference>
<evidence type="ECO:0000259" key="3">
    <source>
        <dbReference type="Pfam" id="PF01266"/>
    </source>
</evidence>
<dbReference type="Pfam" id="PF01266">
    <property type="entry name" value="DAO"/>
    <property type="match status" value="1"/>
</dbReference>
<evidence type="ECO:0000313" key="4">
    <source>
        <dbReference type="EMBL" id="TJZ84551.1"/>
    </source>
</evidence>
<keyword evidence="5" id="KW-1185">Reference proteome</keyword>
<dbReference type="GO" id="GO:0008718">
    <property type="term" value="F:D-amino-acid dehydrogenase activity"/>
    <property type="evidence" value="ECO:0007669"/>
    <property type="project" value="TreeGrafter"/>
</dbReference>
<gene>
    <name evidence="4" type="ORF">FA740_08775</name>
</gene>
<dbReference type="InterPro" id="IPR006076">
    <property type="entry name" value="FAD-dep_OxRdtase"/>
</dbReference>
<reference evidence="4 5" key="1">
    <citation type="submission" date="2019-04" db="EMBL/GenBank/DDBJ databases">
        <authorList>
            <person name="Li J."/>
        </authorList>
    </citation>
    <scope>NUCLEOTIDE SEQUENCE [LARGE SCALE GENOMIC DNA]</scope>
    <source>
        <strain evidence="4 5">CCTCC AB2016182</strain>
    </source>
</reference>
<dbReference type="PANTHER" id="PTHR13847:SF280">
    <property type="entry name" value="D-AMINO ACID DEHYDROGENASE"/>
    <property type="match status" value="1"/>
</dbReference>
<dbReference type="AlphaFoldDB" id="A0A4U0QRC7"/>
<dbReference type="Gene3D" id="3.30.9.10">
    <property type="entry name" value="D-Amino Acid Oxidase, subunit A, domain 2"/>
    <property type="match status" value="1"/>
</dbReference>
<dbReference type="SUPFAM" id="SSF51905">
    <property type="entry name" value="FAD/NAD(P)-binding domain"/>
    <property type="match status" value="1"/>
</dbReference>
<dbReference type="GO" id="GO:0055130">
    <property type="term" value="P:D-alanine catabolic process"/>
    <property type="evidence" value="ECO:0007669"/>
    <property type="project" value="TreeGrafter"/>
</dbReference>
<keyword evidence="2" id="KW-0560">Oxidoreductase</keyword>
<sequence>MPAPLMTVQTTPDLPATADVVVIGGGIVGCSTAYYLARKGVRVALVEKGRVGAEQSSRNWGWCRQQNRDARELPMATRSLDLWQAMAADIGEDPGFRRCGLLYLSDSEAEIAGWSRWRDMARGMGVTTHMLDSAQATERGLATGRAWRGGVFSPDDGVADPARACPVIARGIMAAGGTVHQMCAARGLELSGGRVSGVVTEHGTIATTTVVMAGGAWASSFCHQLGVAFPQASVRSSILSVAPGIAGPDALHTGRVSVTRRGDGGYALAISGAARVDPTPQQIAHARHFLPMFVKRWRILRPGGAQGWRAGHETRRRWRLDAPTPMERMRILDPAPDPRALRRIRARAEELIPAMAGARVQATWAGYIDSTPDGVPAIGETRVPGMVLAAGFSGHGFGIGPGAGEMIADMVTGTRPVLDPTEYHPDRFARGSWGKVSEF</sequence>
<dbReference type="RefSeq" id="WP_136856399.1">
    <property type="nucleotide sequence ID" value="NZ_SUNH01000011.1"/>
</dbReference>
<dbReference type="PANTHER" id="PTHR13847">
    <property type="entry name" value="SARCOSINE DEHYDROGENASE-RELATED"/>
    <property type="match status" value="1"/>
</dbReference>
<protein>
    <submittedName>
        <fullName evidence="4">FAD-binding oxidoreductase</fullName>
    </submittedName>
</protein>
<evidence type="ECO:0000256" key="2">
    <source>
        <dbReference type="ARBA" id="ARBA00023002"/>
    </source>
</evidence>
<dbReference type="GO" id="GO:0005737">
    <property type="term" value="C:cytoplasm"/>
    <property type="evidence" value="ECO:0007669"/>
    <property type="project" value="TreeGrafter"/>
</dbReference>